<accession>A0A8J2VQM9</accession>
<keyword evidence="6 8" id="KW-1133">Transmembrane helix</keyword>
<comment type="subcellular location">
    <subcellularLocation>
        <location evidence="1 8">Cell membrane</location>
        <topology evidence="1 8">Multi-pass membrane protein</topology>
    </subcellularLocation>
</comment>
<evidence type="ECO:0000259" key="10">
    <source>
        <dbReference type="PROSITE" id="PS50928"/>
    </source>
</evidence>
<keyword evidence="12" id="KW-1185">Reference proteome</keyword>
<gene>
    <name evidence="11" type="primary">yqgH</name>
    <name evidence="11" type="ORF">GCM10011391_15120</name>
</gene>
<feature type="transmembrane region" description="Helical" evidence="8">
    <location>
        <begin position="165"/>
        <end position="192"/>
    </location>
</feature>
<feature type="transmembrane region" description="Helical" evidence="8">
    <location>
        <begin position="285"/>
        <end position="307"/>
    </location>
</feature>
<dbReference type="Gene3D" id="1.10.3720.10">
    <property type="entry name" value="MetI-like"/>
    <property type="match status" value="1"/>
</dbReference>
<keyword evidence="5 8" id="KW-0812">Transmembrane</keyword>
<dbReference type="Pfam" id="PF00528">
    <property type="entry name" value="BPD_transp_1"/>
    <property type="match status" value="1"/>
</dbReference>
<reference evidence="11" key="1">
    <citation type="journal article" date="2014" name="Int. J. Syst. Evol. Microbiol.">
        <title>Complete genome sequence of Corynebacterium casei LMG S-19264T (=DSM 44701T), isolated from a smear-ripened cheese.</title>
        <authorList>
            <consortium name="US DOE Joint Genome Institute (JGI-PGF)"/>
            <person name="Walter F."/>
            <person name="Albersmeier A."/>
            <person name="Kalinowski J."/>
            <person name="Ruckert C."/>
        </authorList>
    </citation>
    <scope>NUCLEOTIDE SEQUENCE</scope>
    <source>
        <strain evidence="11">CGMCC 1.15371</strain>
    </source>
</reference>
<evidence type="ECO:0000256" key="9">
    <source>
        <dbReference type="RuleBase" id="RU363054"/>
    </source>
</evidence>
<keyword evidence="4 9" id="KW-1003">Cell membrane</keyword>
<sequence length="314" mass="34133">MSDEPAVSTQDRLRKRRQNINVLFRRDSELRGKLAIYFGAILIILATVSLTLFLVWQGLRLFLFDGVNPLHFIFSNDWNPGDSAHPTYGAFPMIFGSFAITFLSALIATPISIGTALFMSEISRKWGNKALRPVIEILVGIPSVVYGLIGLTLIIPFIAHHGGGIGYGLLPGMIVVGLMIMPTITSIAADALQSIPQELKSASYALGATRWQTIYKVIIPAALPSLLTAVVLGMARAFGEALAVQMVIGNVTDIPHSMVNPAATLTTIITLHMGNTTSGSAFNHALWSLGLILLIMSYIFILIIRYLSRRSKVL</sequence>
<keyword evidence="7 8" id="KW-0472">Membrane</keyword>
<dbReference type="CDD" id="cd06261">
    <property type="entry name" value="TM_PBP2"/>
    <property type="match status" value="1"/>
</dbReference>
<feature type="domain" description="ABC transmembrane type-1" evidence="10">
    <location>
        <begin position="94"/>
        <end position="304"/>
    </location>
</feature>
<protein>
    <recommendedName>
        <fullName evidence="9">Phosphate transport system permease protein</fullName>
    </recommendedName>
</protein>
<dbReference type="InterPro" id="IPR011864">
    <property type="entry name" value="Phosphate_PstC"/>
</dbReference>
<feature type="transmembrane region" description="Helical" evidence="8">
    <location>
        <begin position="34"/>
        <end position="56"/>
    </location>
</feature>
<dbReference type="SUPFAM" id="SSF161098">
    <property type="entry name" value="MetI-like"/>
    <property type="match status" value="1"/>
</dbReference>
<dbReference type="Proteomes" id="UP000628775">
    <property type="component" value="Unassembled WGS sequence"/>
</dbReference>
<dbReference type="NCBIfam" id="TIGR02138">
    <property type="entry name" value="phosphate_pstC"/>
    <property type="match status" value="1"/>
</dbReference>
<evidence type="ECO:0000256" key="2">
    <source>
        <dbReference type="ARBA" id="ARBA00007069"/>
    </source>
</evidence>
<feature type="transmembrane region" description="Helical" evidence="8">
    <location>
        <begin position="90"/>
        <end position="113"/>
    </location>
</feature>
<comment type="function">
    <text evidence="9">Part of the binding-protein-dependent transport system for phosphate; probably responsible for the translocation of the substrate across the membrane.</text>
</comment>
<name>A0A8J2VQM9_9BACL</name>
<reference evidence="11" key="2">
    <citation type="submission" date="2020-09" db="EMBL/GenBank/DDBJ databases">
        <authorList>
            <person name="Sun Q."/>
            <person name="Zhou Y."/>
        </authorList>
    </citation>
    <scope>NUCLEOTIDE SEQUENCE</scope>
    <source>
        <strain evidence="11">CGMCC 1.15371</strain>
    </source>
</reference>
<keyword evidence="3 8" id="KW-0813">Transport</keyword>
<dbReference type="AlphaFoldDB" id="A0A8J2VQM9"/>
<evidence type="ECO:0000256" key="7">
    <source>
        <dbReference type="ARBA" id="ARBA00023136"/>
    </source>
</evidence>
<comment type="similarity">
    <text evidence="2 9">Belongs to the binding-protein-dependent transport system permease family. CysTW subfamily.</text>
</comment>
<dbReference type="PANTHER" id="PTHR30425">
    <property type="entry name" value="PHOSPHATE TRANSPORT SYSTEM PERMEASE PROTEIN PST"/>
    <property type="match status" value="1"/>
</dbReference>
<evidence type="ECO:0000256" key="4">
    <source>
        <dbReference type="ARBA" id="ARBA00022475"/>
    </source>
</evidence>
<evidence type="ECO:0000256" key="1">
    <source>
        <dbReference type="ARBA" id="ARBA00004651"/>
    </source>
</evidence>
<dbReference type="PROSITE" id="PS50928">
    <property type="entry name" value="ABC_TM1"/>
    <property type="match status" value="1"/>
</dbReference>
<dbReference type="InterPro" id="IPR000515">
    <property type="entry name" value="MetI-like"/>
</dbReference>
<keyword evidence="9" id="KW-0592">Phosphate transport</keyword>
<evidence type="ECO:0000256" key="3">
    <source>
        <dbReference type="ARBA" id="ARBA00022448"/>
    </source>
</evidence>
<dbReference type="InterPro" id="IPR051124">
    <property type="entry name" value="Phosphate_Transport_Permease"/>
</dbReference>
<evidence type="ECO:0000256" key="5">
    <source>
        <dbReference type="ARBA" id="ARBA00022692"/>
    </source>
</evidence>
<evidence type="ECO:0000256" key="6">
    <source>
        <dbReference type="ARBA" id="ARBA00022989"/>
    </source>
</evidence>
<feature type="transmembrane region" description="Helical" evidence="8">
    <location>
        <begin position="213"/>
        <end position="235"/>
    </location>
</feature>
<comment type="caution">
    <text evidence="11">The sequence shown here is derived from an EMBL/GenBank/DDBJ whole genome shotgun (WGS) entry which is preliminary data.</text>
</comment>
<dbReference type="InterPro" id="IPR035906">
    <property type="entry name" value="MetI-like_sf"/>
</dbReference>
<evidence type="ECO:0000313" key="12">
    <source>
        <dbReference type="Proteomes" id="UP000628775"/>
    </source>
</evidence>
<evidence type="ECO:0000313" key="11">
    <source>
        <dbReference type="EMBL" id="GGE37197.1"/>
    </source>
</evidence>
<evidence type="ECO:0000256" key="8">
    <source>
        <dbReference type="RuleBase" id="RU363032"/>
    </source>
</evidence>
<proteinExistence type="inferred from homology"/>
<dbReference type="GO" id="GO:0006817">
    <property type="term" value="P:phosphate ion transport"/>
    <property type="evidence" value="ECO:0007669"/>
    <property type="project" value="UniProtKB-KW"/>
</dbReference>
<organism evidence="11 12">
    <name type="scientific">Pullulanibacillus camelliae</name>
    <dbReference type="NCBI Taxonomy" id="1707096"/>
    <lineage>
        <taxon>Bacteria</taxon>
        <taxon>Bacillati</taxon>
        <taxon>Bacillota</taxon>
        <taxon>Bacilli</taxon>
        <taxon>Bacillales</taxon>
        <taxon>Sporolactobacillaceae</taxon>
        <taxon>Pullulanibacillus</taxon>
    </lineage>
</organism>
<feature type="transmembrane region" description="Helical" evidence="8">
    <location>
        <begin position="134"/>
        <end position="159"/>
    </location>
</feature>
<dbReference type="GO" id="GO:0005886">
    <property type="term" value="C:plasma membrane"/>
    <property type="evidence" value="ECO:0007669"/>
    <property type="project" value="UniProtKB-SubCell"/>
</dbReference>
<dbReference type="EMBL" id="BMIR01000005">
    <property type="protein sequence ID" value="GGE37197.1"/>
    <property type="molecule type" value="Genomic_DNA"/>
</dbReference>
<dbReference type="GO" id="GO:0005315">
    <property type="term" value="F:phosphate transmembrane transporter activity"/>
    <property type="evidence" value="ECO:0007669"/>
    <property type="project" value="InterPro"/>
</dbReference>
<dbReference type="PANTHER" id="PTHR30425:SF2">
    <property type="entry name" value="ABC TRANSPORTER PERMEASE PROTEIN YQGH-RELATED"/>
    <property type="match status" value="1"/>
</dbReference>